<name>A0ABR7X692_9SPHI</name>
<evidence type="ECO:0000313" key="2">
    <source>
        <dbReference type="EMBL" id="MBD1386113.1"/>
    </source>
</evidence>
<evidence type="ECO:0000256" key="1">
    <source>
        <dbReference type="SAM" id="SignalP"/>
    </source>
</evidence>
<accession>A0ABR7X692</accession>
<feature type="signal peptide" evidence="1">
    <location>
        <begin position="1"/>
        <end position="20"/>
    </location>
</feature>
<organism evidence="2 3">
    <name type="scientific">Mucilaginibacter rigui</name>
    <dbReference type="NCBI Taxonomy" id="534635"/>
    <lineage>
        <taxon>Bacteria</taxon>
        <taxon>Pseudomonadati</taxon>
        <taxon>Bacteroidota</taxon>
        <taxon>Sphingobacteriia</taxon>
        <taxon>Sphingobacteriales</taxon>
        <taxon>Sphingobacteriaceae</taxon>
        <taxon>Mucilaginibacter</taxon>
    </lineage>
</organism>
<reference evidence="2 3" key="1">
    <citation type="submission" date="2020-09" db="EMBL/GenBank/DDBJ databases">
        <title>Novel species of Mucilaginibacter isolated from a glacier on the Tibetan Plateau.</title>
        <authorList>
            <person name="Liu Q."/>
            <person name="Xin Y.-H."/>
        </authorList>
    </citation>
    <scope>NUCLEOTIDE SEQUENCE [LARGE SCALE GENOMIC DNA]</scope>
    <source>
        <strain evidence="2 3">CGMCC 1.13878</strain>
    </source>
</reference>
<proteinExistence type="predicted"/>
<gene>
    <name evidence="2" type="ORF">IDJ75_12540</name>
</gene>
<keyword evidence="1" id="KW-0732">Signal</keyword>
<evidence type="ECO:0008006" key="4">
    <source>
        <dbReference type="Google" id="ProtNLM"/>
    </source>
</evidence>
<sequence length="166" mass="18991">MKLIYTLTLILIANVGYSQSAAPGVNQVYKLLRSSINQTSKKSISIGSGEWLICNQDSAFFKNDTLRLYDNINYFYQLSKCCDFIGWTFYEKNAFVQSKSQICNEPSSMSIQTEYYNIQVFSKDKSTFMFVIKQGVVFGKFEIINIKSIALANNNSSKIIVLKRFK</sequence>
<dbReference type="Proteomes" id="UP000618754">
    <property type="component" value="Unassembled WGS sequence"/>
</dbReference>
<comment type="caution">
    <text evidence="2">The sequence shown here is derived from an EMBL/GenBank/DDBJ whole genome shotgun (WGS) entry which is preliminary data.</text>
</comment>
<feature type="chain" id="PRO_5047484834" description="Lipocalin-like domain-containing protein" evidence="1">
    <location>
        <begin position="21"/>
        <end position="166"/>
    </location>
</feature>
<dbReference type="RefSeq" id="WP_191175934.1">
    <property type="nucleotide sequence ID" value="NZ_JACWMW010000002.1"/>
</dbReference>
<protein>
    <recommendedName>
        <fullName evidence="4">Lipocalin-like domain-containing protein</fullName>
    </recommendedName>
</protein>
<evidence type="ECO:0000313" key="3">
    <source>
        <dbReference type="Proteomes" id="UP000618754"/>
    </source>
</evidence>
<keyword evidence="3" id="KW-1185">Reference proteome</keyword>
<dbReference type="EMBL" id="JACWMW010000002">
    <property type="protein sequence ID" value="MBD1386113.1"/>
    <property type="molecule type" value="Genomic_DNA"/>
</dbReference>